<organism evidence="1 2">
    <name type="scientific">Euphydryas editha</name>
    <name type="common">Edith's checkerspot</name>
    <dbReference type="NCBI Taxonomy" id="104508"/>
    <lineage>
        <taxon>Eukaryota</taxon>
        <taxon>Metazoa</taxon>
        <taxon>Ecdysozoa</taxon>
        <taxon>Arthropoda</taxon>
        <taxon>Hexapoda</taxon>
        <taxon>Insecta</taxon>
        <taxon>Pterygota</taxon>
        <taxon>Neoptera</taxon>
        <taxon>Endopterygota</taxon>
        <taxon>Lepidoptera</taxon>
        <taxon>Glossata</taxon>
        <taxon>Ditrysia</taxon>
        <taxon>Papilionoidea</taxon>
        <taxon>Nymphalidae</taxon>
        <taxon>Nymphalinae</taxon>
        <taxon>Euphydryas</taxon>
    </lineage>
</organism>
<protein>
    <recommendedName>
        <fullName evidence="3">Reverse transcriptase</fullName>
    </recommendedName>
</protein>
<evidence type="ECO:0008006" key="3">
    <source>
        <dbReference type="Google" id="ProtNLM"/>
    </source>
</evidence>
<name>A0AAU9TQD0_EUPED</name>
<sequence length="155" mass="17911">MSLNTSKCPVSFIKRSIRMQSLDEWNRRYCSGETAGVTKVFFPDAIAAYRIIGKIKVDRFLTQVLTGHGGFSEYLHRFKCKENPSCICDPACSESVLHILLDCPANDYERRKLECQMDVKLDLKSLSEILYSKNRDLFLRFCISTCKIVNKRNRI</sequence>
<dbReference type="EMBL" id="CAKOGL010000008">
    <property type="protein sequence ID" value="CAH2089380.1"/>
    <property type="molecule type" value="Genomic_DNA"/>
</dbReference>
<proteinExistence type="predicted"/>
<dbReference type="AlphaFoldDB" id="A0AAU9TQD0"/>
<evidence type="ECO:0000313" key="2">
    <source>
        <dbReference type="Proteomes" id="UP001153954"/>
    </source>
</evidence>
<evidence type="ECO:0000313" key="1">
    <source>
        <dbReference type="EMBL" id="CAH2089380.1"/>
    </source>
</evidence>
<keyword evidence="2" id="KW-1185">Reference proteome</keyword>
<gene>
    <name evidence="1" type="ORF">EEDITHA_LOCUS5440</name>
</gene>
<comment type="caution">
    <text evidence="1">The sequence shown here is derived from an EMBL/GenBank/DDBJ whole genome shotgun (WGS) entry which is preliminary data.</text>
</comment>
<reference evidence="1" key="1">
    <citation type="submission" date="2022-03" db="EMBL/GenBank/DDBJ databases">
        <authorList>
            <person name="Tunstrom K."/>
        </authorList>
    </citation>
    <scope>NUCLEOTIDE SEQUENCE</scope>
</reference>
<dbReference type="Proteomes" id="UP001153954">
    <property type="component" value="Unassembled WGS sequence"/>
</dbReference>
<accession>A0AAU9TQD0</accession>